<dbReference type="PANTHER" id="PTHR42748:SF7">
    <property type="entry name" value="NMRA LIKE REDOX SENSOR 1-RELATED"/>
    <property type="match status" value="1"/>
</dbReference>
<name>A0A1H2KMQ1_9ACTN</name>
<keyword evidence="2" id="KW-0521">NADP</keyword>
<dbReference type="PANTHER" id="PTHR42748">
    <property type="entry name" value="NITROGEN METABOLITE REPRESSION PROTEIN NMRA FAMILY MEMBER"/>
    <property type="match status" value="1"/>
</dbReference>
<dbReference type="RefSeq" id="WP_074852066.1">
    <property type="nucleotide sequence ID" value="NZ_FNLM01000034.1"/>
</dbReference>
<dbReference type="Gene3D" id="3.90.25.10">
    <property type="entry name" value="UDP-galactose 4-epimerase, domain 1"/>
    <property type="match status" value="1"/>
</dbReference>
<dbReference type="Pfam" id="PF05368">
    <property type="entry name" value="NmrA"/>
    <property type="match status" value="1"/>
</dbReference>
<dbReference type="Gene3D" id="3.40.50.720">
    <property type="entry name" value="NAD(P)-binding Rossmann-like Domain"/>
    <property type="match status" value="1"/>
</dbReference>
<dbReference type="InterPro" id="IPR008030">
    <property type="entry name" value="NmrA-like"/>
</dbReference>
<dbReference type="EMBL" id="FNLM01000034">
    <property type="protein sequence ID" value="SDU69862.1"/>
    <property type="molecule type" value="Genomic_DNA"/>
</dbReference>
<comment type="similarity">
    <text evidence="1">Belongs to the NmrA-type oxidoreductase family.</text>
</comment>
<dbReference type="Proteomes" id="UP000183180">
    <property type="component" value="Unassembled WGS sequence"/>
</dbReference>
<organism evidence="4 5">
    <name type="scientific">Gordonia westfalica</name>
    <dbReference type="NCBI Taxonomy" id="158898"/>
    <lineage>
        <taxon>Bacteria</taxon>
        <taxon>Bacillati</taxon>
        <taxon>Actinomycetota</taxon>
        <taxon>Actinomycetes</taxon>
        <taxon>Mycobacteriales</taxon>
        <taxon>Gordoniaceae</taxon>
        <taxon>Gordonia</taxon>
    </lineage>
</organism>
<dbReference type="InterPro" id="IPR036291">
    <property type="entry name" value="NAD(P)-bd_dom_sf"/>
</dbReference>
<evidence type="ECO:0000259" key="3">
    <source>
        <dbReference type="Pfam" id="PF05368"/>
    </source>
</evidence>
<evidence type="ECO:0000313" key="5">
    <source>
        <dbReference type="Proteomes" id="UP000183180"/>
    </source>
</evidence>
<sequence length="282" mass="29262">MADTSPIVVIGATGGQGGAVLDALLDAGFAVRAVVRDAVSSKAATLADRGVELAVGDIVSGVGLTDAFTGAAGAFALTTPFESGVDAEVAQGTALLEAATAASLPYLVFSSVASADRDTGVPHFDSKFEVEQMLAASDIPHTVVGPAYFYDNLLAGADALAAGVMPIAIPADKPLQQLSRRDLGRFVATLFRDPGAHTGQRIDIASDQPTPAEMARMVGDILGTSVSAESYDPERIPSADMSAMFAFLGDRGYEVDIAELHRRFPDVGWQTFAEWATEALAR</sequence>
<proteinExistence type="inferred from homology"/>
<dbReference type="OrthoDB" id="319724at2"/>
<evidence type="ECO:0000256" key="1">
    <source>
        <dbReference type="ARBA" id="ARBA00006328"/>
    </source>
</evidence>
<dbReference type="SUPFAM" id="SSF51735">
    <property type="entry name" value="NAD(P)-binding Rossmann-fold domains"/>
    <property type="match status" value="1"/>
</dbReference>
<evidence type="ECO:0000256" key="2">
    <source>
        <dbReference type="ARBA" id="ARBA00022857"/>
    </source>
</evidence>
<protein>
    <submittedName>
        <fullName evidence="4">Uncharacterized conserved protein YbjT, contains NAD(P)-binding and DUF2867 domains</fullName>
    </submittedName>
</protein>
<feature type="domain" description="NmrA-like" evidence="3">
    <location>
        <begin position="4"/>
        <end position="275"/>
    </location>
</feature>
<dbReference type="STRING" id="158898.SAMN04488548_1343435"/>
<gene>
    <name evidence="4" type="ORF">SAMN04488548_1343435</name>
</gene>
<dbReference type="InterPro" id="IPR051164">
    <property type="entry name" value="NmrA-like_oxidored"/>
</dbReference>
<accession>A0A1H2KMQ1</accession>
<reference evidence="4 5" key="1">
    <citation type="submission" date="2016-10" db="EMBL/GenBank/DDBJ databases">
        <authorList>
            <person name="de Groot N.N."/>
        </authorList>
    </citation>
    <scope>NUCLEOTIDE SEQUENCE [LARGE SCALE GENOMIC DNA]</scope>
    <source>
        <strain evidence="4 5">DSM 44215</strain>
    </source>
</reference>
<dbReference type="AlphaFoldDB" id="A0A1H2KMQ1"/>
<evidence type="ECO:0000313" key="4">
    <source>
        <dbReference type="EMBL" id="SDU69862.1"/>
    </source>
</evidence>